<gene>
    <name evidence="8 11" type="primary">trpS</name>
    <name evidence="10" type="ORF">DCO61_11805</name>
    <name evidence="11" type="ORF">LS64_004100</name>
</gene>
<evidence type="ECO:0000313" key="13">
    <source>
        <dbReference type="Proteomes" id="UP000477070"/>
    </source>
</evidence>
<dbReference type="EMBL" id="JRMP02000005">
    <property type="protein sequence ID" value="TLD94711.1"/>
    <property type="molecule type" value="Genomic_DNA"/>
</dbReference>
<dbReference type="STRING" id="1548018.LS64_11285"/>
<comment type="function">
    <text evidence="8">Catalyzes the attachment of tryptophan to tRNA(Trp).</text>
</comment>
<feature type="binding site" evidence="8">
    <location>
        <position position="138"/>
    </location>
    <ligand>
        <name>L-tryptophan</name>
        <dbReference type="ChEBI" id="CHEBI:57912"/>
    </ligand>
</feature>
<evidence type="ECO:0000256" key="9">
    <source>
        <dbReference type="RuleBase" id="RU363036"/>
    </source>
</evidence>
<dbReference type="InterPro" id="IPR002306">
    <property type="entry name" value="Trp-tRNA-ligase"/>
</dbReference>
<reference evidence="11" key="3">
    <citation type="submission" date="2018-04" db="EMBL/GenBank/DDBJ databases">
        <authorList>
            <person name="Sheh A."/>
            <person name="Shen Z."/>
            <person name="Mannion A.J."/>
            <person name="Fox J.G."/>
        </authorList>
    </citation>
    <scope>NUCLEOTIDE SEQUENCE</scope>
    <source>
        <strain evidence="11">MIT 97-6194</strain>
    </source>
</reference>
<evidence type="ECO:0000313" key="10">
    <source>
        <dbReference type="EMBL" id="MWV70647.1"/>
    </source>
</evidence>
<evidence type="ECO:0000256" key="3">
    <source>
        <dbReference type="ARBA" id="ARBA00022741"/>
    </source>
</evidence>
<feature type="binding site" evidence="8">
    <location>
        <begin position="198"/>
        <end position="202"/>
    </location>
    <ligand>
        <name>ATP</name>
        <dbReference type="ChEBI" id="CHEBI:30616"/>
    </ligand>
</feature>
<dbReference type="InterPro" id="IPR050203">
    <property type="entry name" value="Trp-tRNA_synthetase"/>
</dbReference>
<reference evidence="10 13" key="4">
    <citation type="submission" date="2019-12" db="EMBL/GenBank/DDBJ databases">
        <title>Multi-Generational Helicobacter saguini Isolates.</title>
        <authorList>
            <person name="Mannion A."/>
            <person name="Shen Z."/>
            <person name="Fox J.G."/>
        </authorList>
    </citation>
    <scope>NUCLEOTIDE SEQUENCE [LARGE SCALE GENOMIC DNA]</scope>
    <source>
        <strain evidence="10">16-048</strain>
        <strain evidence="13">16-048 (F4)</strain>
    </source>
</reference>
<evidence type="ECO:0000256" key="4">
    <source>
        <dbReference type="ARBA" id="ARBA00022840"/>
    </source>
</evidence>
<dbReference type="Proteomes" id="UP000477070">
    <property type="component" value="Unassembled WGS sequence"/>
</dbReference>
<evidence type="ECO:0000313" key="12">
    <source>
        <dbReference type="Proteomes" id="UP000029714"/>
    </source>
</evidence>
<feature type="binding site" evidence="8">
    <location>
        <position position="189"/>
    </location>
    <ligand>
        <name>ATP</name>
        <dbReference type="ChEBI" id="CHEBI:30616"/>
    </ligand>
</feature>
<comment type="subunit">
    <text evidence="8">Homodimer.</text>
</comment>
<dbReference type="InterPro" id="IPR002305">
    <property type="entry name" value="aa-tRNA-synth_Ic"/>
</dbReference>
<evidence type="ECO:0000256" key="6">
    <source>
        <dbReference type="ARBA" id="ARBA00023146"/>
    </source>
</evidence>
<dbReference type="PANTHER" id="PTHR43766:SF1">
    <property type="entry name" value="TRYPTOPHAN--TRNA LIGASE, MITOCHONDRIAL"/>
    <property type="match status" value="1"/>
</dbReference>
<evidence type="ECO:0000256" key="2">
    <source>
        <dbReference type="ARBA" id="ARBA00022598"/>
    </source>
</evidence>
<keyword evidence="8" id="KW-0963">Cytoplasm</keyword>
<keyword evidence="6 8" id="KW-0030">Aminoacyl-tRNA synthetase</keyword>
<feature type="binding site" evidence="8">
    <location>
        <begin position="150"/>
        <end position="152"/>
    </location>
    <ligand>
        <name>ATP</name>
        <dbReference type="ChEBI" id="CHEBI:30616"/>
    </ligand>
</feature>
<comment type="catalytic activity">
    <reaction evidence="7 8">
        <text>tRNA(Trp) + L-tryptophan + ATP = L-tryptophyl-tRNA(Trp) + AMP + diphosphate + H(+)</text>
        <dbReference type="Rhea" id="RHEA:24080"/>
        <dbReference type="Rhea" id="RHEA-COMP:9671"/>
        <dbReference type="Rhea" id="RHEA-COMP:9705"/>
        <dbReference type="ChEBI" id="CHEBI:15378"/>
        <dbReference type="ChEBI" id="CHEBI:30616"/>
        <dbReference type="ChEBI" id="CHEBI:33019"/>
        <dbReference type="ChEBI" id="CHEBI:57912"/>
        <dbReference type="ChEBI" id="CHEBI:78442"/>
        <dbReference type="ChEBI" id="CHEBI:78535"/>
        <dbReference type="ChEBI" id="CHEBI:456215"/>
        <dbReference type="EC" id="6.1.1.2"/>
    </reaction>
</comment>
<dbReference type="GO" id="GO:0004830">
    <property type="term" value="F:tryptophan-tRNA ligase activity"/>
    <property type="evidence" value="ECO:0007669"/>
    <property type="project" value="UniProtKB-UniRule"/>
</dbReference>
<evidence type="ECO:0000256" key="8">
    <source>
        <dbReference type="HAMAP-Rule" id="MF_00140"/>
    </source>
</evidence>
<feature type="short sequence motif" description="'HIGH' region" evidence="8">
    <location>
        <begin position="15"/>
        <end position="23"/>
    </location>
</feature>
<dbReference type="AlphaFoldDB" id="A0A347VPA4"/>
<keyword evidence="3 8" id="KW-0547">Nucleotide-binding</keyword>
<comment type="caution">
    <text evidence="11">The sequence shown here is derived from an EMBL/GenBank/DDBJ whole genome shotgun (WGS) entry which is preliminary data.</text>
</comment>
<dbReference type="Proteomes" id="UP000029714">
    <property type="component" value="Unassembled WGS sequence"/>
</dbReference>
<sequence length="331" mass="37790">MSKKVKNRVFSGIQPTGALHLGNYLGAIKNWVKYQKENENIYCVVNSHAITIYQNPRELHEKTLDLFALLIACGLDSKHSKLFIQSRIDYHPALAWILDCNIPMGDMSRMTQFKDKSAKNPKNINVGLFNYPALMAADILLYQSDLVPVGEDQRQHLELTREVAARFNERFGECFVVPKPLIADVGAKIMSLDKVDSKMSKSSSSENGIIYLLDSKDVIIRKMKRATTDSFNEILFNVERPGVYNLLSIYECISGKSRESIEKEFENVGYGDFKMAVAECIFAELEPIQSEFLRLKNEKGYIERVIFEHEESVREIARQTYERAKTLVGLI</sequence>
<dbReference type="GO" id="GO:0005829">
    <property type="term" value="C:cytosol"/>
    <property type="evidence" value="ECO:0007669"/>
    <property type="project" value="TreeGrafter"/>
</dbReference>
<protein>
    <recommendedName>
        <fullName evidence="8">Tryptophan--tRNA ligase</fullName>
        <ecNumber evidence="8">6.1.1.2</ecNumber>
    </recommendedName>
    <alternativeName>
        <fullName evidence="8">Tryptophanyl-tRNA synthetase</fullName>
        <shortName evidence="8">TrpRS</shortName>
    </alternativeName>
</protein>
<keyword evidence="5 8" id="KW-0648">Protein biosynthesis</keyword>
<dbReference type="HAMAP" id="MF_00140_B">
    <property type="entry name" value="Trp_tRNA_synth_B"/>
    <property type="match status" value="1"/>
</dbReference>
<dbReference type="EMBL" id="QBIU01000002">
    <property type="protein sequence ID" value="MWV70647.1"/>
    <property type="molecule type" value="Genomic_DNA"/>
</dbReference>
<dbReference type="PROSITE" id="PS00178">
    <property type="entry name" value="AA_TRNA_LIGASE_I"/>
    <property type="match status" value="1"/>
</dbReference>
<feature type="short sequence motif" description="'KMSKS' region" evidence="8">
    <location>
        <begin position="198"/>
        <end position="202"/>
    </location>
</feature>
<dbReference type="NCBIfam" id="TIGR00233">
    <property type="entry name" value="trpS"/>
    <property type="match status" value="1"/>
</dbReference>
<dbReference type="OrthoDB" id="9801042at2"/>
<comment type="subcellular location">
    <subcellularLocation>
        <location evidence="8">Cytoplasm</location>
    </subcellularLocation>
</comment>
<feature type="binding site" evidence="8">
    <location>
        <begin position="22"/>
        <end position="23"/>
    </location>
    <ligand>
        <name>ATP</name>
        <dbReference type="ChEBI" id="CHEBI:30616"/>
    </ligand>
</feature>
<dbReference type="GO" id="GO:0005524">
    <property type="term" value="F:ATP binding"/>
    <property type="evidence" value="ECO:0007669"/>
    <property type="project" value="UniProtKB-UniRule"/>
</dbReference>
<proteinExistence type="inferred from homology"/>
<dbReference type="PRINTS" id="PR01039">
    <property type="entry name" value="TRNASYNTHTRP"/>
</dbReference>
<dbReference type="RefSeq" id="WP_034573133.1">
    <property type="nucleotide sequence ID" value="NZ_JRMP02000005.1"/>
</dbReference>
<dbReference type="Gene3D" id="3.40.50.620">
    <property type="entry name" value="HUPs"/>
    <property type="match status" value="1"/>
</dbReference>
<dbReference type="Gene3D" id="1.10.240.10">
    <property type="entry name" value="Tyrosyl-Transfer RNA Synthetase"/>
    <property type="match status" value="1"/>
</dbReference>
<accession>A0A347VPA4</accession>
<dbReference type="SUPFAM" id="SSF52374">
    <property type="entry name" value="Nucleotidylyl transferase"/>
    <property type="match status" value="1"/>
</dbReference>
<dbReference type="FunFam" id="1.10.240.10:FF:000002">
    <property type="entry name" value="Tryptophan--tRNA ligase"/>
    <property type="match status" value="1"/>
</dbReference>
<evidence type="ECO:0000256" key="5">
    <source>
        <dbReference type="ARBA" id="ARBA00022917"/>
    </source>
</evidence>
<dbReference type="EC" id="6.1.1.2" evidence="8"/>
<evidence type="ECO:0000256" key="7">
    <source>
        <dbReference type="ARBA" id="ARBA00049929"/>
    </source>
</evidence>
<name>A0A347VPA4_9HELI</name>
<dbReference type="PANTHER" id="PTHR43766">
    <property type="entry name" value="TRYPTOPHAN--TRNA LIGASE, MITOCHONDRIAL"/>
    <property type="match status" value="1"/>
</dbReference>
<dbReference type="GO" id="GO:0006436">
    <property type="term" value="P:tryptophanyl-tRNA aminoacylation"/>
    <property type="evidence" value="ECO:0007669"/>
    <property type="project" value="UniProtKB-UniRule"/>
</dbReference>
<reference evidence="11 12" key="2">
    <citation type="journal article" date="2016" name="Infect. Immun.">
        <title>Helicobacter saguini, a Novel Helicobacter Isolated from Cotton-Top Tamarins with Ulcerative Colitis, Has Proinflammatory Properties and Induces Typhlocolitis and Dysplasia in Gnotobiotic IL-10-/- Mice.</title>
        <authorList>
            <person name="Shen Z."/>
            <person name="Mannion A."/>
            <person name="Whary M.T."/>
            <person name="Muthupalani S."/>
            <person name="Sheh A."/>
            <person name="Feng Y."/>
            <person name="Gong G."/>
            <person name="Vandamme P."/>
            <person name="Holcombe H.R."/>
            <person name="Paster B.J."/>
            <person name="Fox J.G."/>
        </authorList>
    </citation>
    <scope>NUCLEOTIDE SEQUENCE [LARGE SCALE GENOMIC DNA]</scope>
    <source>
        <strain evidence="11 12">MIT 97-6194</strain>
    </source>
</reference>
<evidence type="ECO:0000256" key="1">
    <source>
        <dbReference type="ARBA" id="ARBA00005594"/>
    </source>
</evidence>
<keyword evidence="2 8" id="KW-0436">Ligase</keyword>
<feature type="binding site" evidence="8">
    <location>
        <begin position="14"/>
        <end position="16"/>
    </location>
    <ligand>
        <name>ATP</name>
        <dbReference type="ChEBI" id="CHEBI:30616"/>
    </ligand>
</feature>
<dbReference type="InterPro" id="IPR024109">
    <property type="entry name" value="Trp-tRNA-ligase_bac-type"/>
</dbReference>
<dbReference type="InterPro" id="IPR014729">
    <property type="entry name" value="Rossmann-like_a/b/a_fold"/>
</dbReference>
<evidence type="ECO:0000313" key="11">
    <source>
        <dbReference type="EMBL" id="TLD94711.1"/>
    </source>
</evidence>
<organism evidence="11 12">
    <name type="scientific">Helicobacter saguini</name>
    <dbReference type="NCBI Taxonomy" id="1548018"/>
    <lineage>
        <taxon>Bacteria</taxon>
        <taxon>Pseudomonadati</taxon>
        <taxon>Campylobacterota</taxon>
        <taxon>Epsilonproteobacteria</taxon>
        <taxon>Campylobacterales</taxon>
        <taxon>Helicobacteraceae</taxon>
        <taxon>Helicobacter</taxon>
    </lineage>
</organism>
<keyword evidence="4 8" id="KW-0067">ATP-binding</keyword>
<dbReference type="CDD" id="cd00806">
    <property type="entry name" value="TrpRS_core"/>
    <property type="match status" value="1"/>
</dbReference>
<dbReference type="InterPro" id="IPR001412">
    <property type="entry name" value="aa-tRNA-synth_I_CS"/>
</dbReference>
<keyword evidence="12" id="KW-1185">Reference proteome</keyword>
<reference evidence="11 12" key="1">
    <citation type="journal article" date="2014" name="Genome Announc.">
        <title>Draft genome sequences of eight enterohepatic helicobacter species isolated from both laboratory and wild rodents.</title>
        <authorList>
            <person name="Sheh A."/>
            <person name="Shen Z."/>
            <person name="Fox J.G."/>
        </authorList>
    </citation>
    <scope>NUCLEOTIDE SEQUENCE [LARGE SCALE GENOMIC DNA]</scope>
    <source>
        <strain evidence="11 12">MIT 97-6194</strain>
    </source>
</reference>
<dbReference type="Pfam" id="PF00579">
    <property type="entry name" value="tRNA-synt_1b"/>
    <property type="match status" value="1"/>
</dbReference>
<comment type="similarity">
    <text evidence="1 8 9">Belongs to the class-I aminoacyl-tRNA synthetase family.</text>
</comment>